<evidence type="ECO:0000256" key="9">
    <source>
        <dbReference type="ARBA" id="ARBA00056905"/>
    </source>
</evidence>
<feature type="binding site" evidence="11">
    <location>
        <position position="100"/>
    </location>
    <ligand>
        <name>FAD</name>
        <dbReference type="ChEBI" id="CHEBI:57692"/>
    </ligand>
</feature>
<feature type="binding site" evidence="11">
    <location>
        <begin position="246"/>
        <end position="253"/>
    </location>
    <ligand>
        <name>NAD(+)</name>
        <dbReference type="ChEBI" id="CHEBI:57540"/>
    </ligand>
</feature>
<evidence type="ECO:0000256" key="6">
    <source>
        <dbReference type="ARBA" id="ARBA00023002"/>
    </source>
</evidence>
<dbReference type="STRING" id="765915.A0A1Y2HPA4"/>
<evidence type="ECO:0000313" key="17">
    <source>
        <dbReference type="Proteomes" id="UP000193411"/>
    </source>
</evidence>
<feature type="binding site" evidence="11">
    <location>
        <position position="171"/>
    </location>
    <ligand>
        <name>FAD</name>
        <dbReference type="ChEBI" id="CHEBI:57692"/>
    </ligand>
</feature>
<dbReference type="FunFam" id="3.30.390.30:FF:000003">
    <property type="entry name" value="Glutathione reductase"/>
    <property type="match status" value="1"/>
</dbReference>
<evidence type="ECO:0000256" key="7">
    <source>
        <dbReference type="ARBA" id="ARBA00023157"/>
    </source>
</evidence>
<dbReference type="GO" id="GO:0034599">
    <property type="term" value="P:cellular response to oxidative stress"/>
    <property type="evidence" value="ECO:0007669"/>
    <property type="project" value="TreeGrafter"/>
</dbReference>
<keyword evidence="11" id="KW-0520">NAD</keyword>
<evidence type="ECO:0000259" key="15">
    <source>
        <dbReference type="Pfam" id="PF07992"/>
    </source>
</evidence>
<dbReference type="NCBIfam" id="NF004776">
    <property type="entry name" value="PRK06116.1"/>
    <property type="match status" value="1"/>
</dbReference>
<comment type="caution">
    <text evidence="16">The sequence shown here is derived from an EMBL/GenBank/DDBJ whole genome shotgun (WGS) entry which is preliminary data.</text>
</comment>
<reference evidence="16 17" key="1">
    <citation type="submission" date="2016-07" db="EMBL/GenBank/DDBJ databases">
        <title>Pervasive Adenine N6-methylation of Active Genes in Fungi.</title>
        <authorList>
            <consortium name="DOE Joint Genome Institute"/>
            <person name="Mondo S.J."/>
            <person name="Dannebaum R.O."/>
            <person name="Kuo R.C."/>
            <person name="Labutti K."/>
            <person name="Haridas S."/>
            <person name="Kuo A."/>
            <person name="Salamov A."/>
            <person name="Ahrendt S.R."/>
            <person name="Lipzen A."/>
            <person name="Sullivan W."/>
            <person name="Andreopoulos W.B."/>
            <person name="Clum A."/>
            <person name="Lindquist E."/>
            <person name="Daum C."/>
            <person name="Ramamoorthy G.K."/>
            <person name="Gryganskyi A."/>
            <person name="Culley D."/>
            <person name="Magnuson J.K."/>
            <person name="James T.Y."/>
            <person name="O'Malley M.A."/>
            <person name="Stajich J.E."/>
            <person name="Spatafora J.W."/>
            <person name="Visel A."/>
            <person name="Grigoriev I.V."/>
        </authorList>
    </citation>
    <scope>NUCLEOTIDE SEQUENCE [LARGE SCALE GENOMIC DNA]</scope>
    <source>
        <strain evidence="16 17">PL171</strain>
    </source>
</reference>
<evidence type="ECO:0000256" key="13">
    <source>
        <dbReference type="RuleBase" id="RU003691"/>
    </source>
</evidence>
<dbReference type="InterPro" id="IPR016156">
    <property type="entry name" value="FAD/NAD-linked_Rdtase_dimer_sf"/>
</dbReference>
<dbReference type="GO" id="GO:0004362">
    <property type="term" value="F:glutathione-disulfide reductase (NADPH) activity"/>
    <property type="evidence" value="ECO:0007669"/>
    <property type="project" value="UniProtKB-EC"/>
</dbReference>
<keyword evidence="7" id="KW-1015">Disulfide bond</keyword>
<dbReference type="PRINTS" id="PR00411">
    <property type="entry name" value="PNDRDTASEI"/>
</dbReference>
<dbReference type="OrthoDB" id="5956163at2759"/>
<keyword evidence="17" id="KW-1185">Reference proteome</keyword>
<dbReference type="SUPFAM" id="SSF55424">
    <property type="entry name" value="FAD/NAD-linked reductases, dimerisation (C-terminal) domain"/>
    <property type="match status" value="1"/>
</dbReference>
<keyword evidence="8 13" id="KW-0676">Redox-active center</keyword>
<dbReference type="Proteomes" id="UP000193411">
    <property type="component" value="Unassembled WGS sequence"/>
</dbReference>
<evidence type="ECO:0000256" key="2">
    <source>
        <dbReference type="ARBA" id="ARBA00012607"/>
    </source>
</evidence>
<dbReference type="PIRSF" id="PIRSF000350">
    <property type="entry name" value="Mercury_reductase_MerA"/>
    <property type="match status" value="1"/>
</dbReference>
<evidence type="ECO:0000313" key="16">
    <source>
        <dbReference type="EMBL" id="ORZ36437.1"/>
    </source>
</evidence>
<gene>
    <name evidence="16" type="ORF">BCR44DRAFT_320226</name>
</gene>
<comment type="function">
    <text evidence="9">Catalyzes the reduction of glutathione disulfide (GSSG) to reduced glutathione (GSH). Constitutes the major mechanism to maintain a high GSH:GSSG ratio in the cytosol.</text>
</comment>
<dbReference type="GO" id="GO:0050660">
    <property type="term" value="F:flavin adenine dinucleotide binding"/>
    <property type="evidence" value="ECO:0007669"/>
    <property type="project" value="InterPro"/>
</dbReference>
<dbReference type="EC" id="1.8.1.7" evidence="2"/>
<keyword evidence="6 13" id="KW-0560">Oxidoreductase</keyword>
<comment type="similarity">
    <text evidence="1 13">Belongs to the class-I pyridine nucleotide-disulfide oxidoreductase family.</text>
</comment>
<dbReference type="InterPro" id="IPR001100">
    <property type="entry name" value="Pyr_nuc-diS_OxRdtase"/>
</dbReference>
<dbReference type="GO" id="GO:0045454">
    <property type="term" value="P:cell redox homeostasis"/>
    <property type="evidence" value="ECO:0007669"/>
    <property type="project" value="InterPro"/>
</dbReference>
<feature type="domain" description="FAD/NAD(P)-binding" evidence="15">
    <location>
        <begin position="61"/>
        <end position="405"/>
    </location>
</feature>
<keyword evidence="4 13" id="KW-0285">Flavoprotein</keyword>
<feature type="binding site" evidence="11">
    <location>
        <position position="350"/>
    </location>
    <ligand>
        <name>NAD(+)</name>
        <dbReference type="ChEBI" id="CHEBI:57540"/>
    </ligand>
</feature>
<keyword evidence="5 11" id="KW-0274">FAD</keyword>
<evidence type="ECO:0000259" key="14">
    <source>
        <dbReference type="Pfam" id="PF02852"/>
    </source>
</evidence>
<evidence type="ECO:0000256" key="10">
    <source>
        <dbReference type="PIRSR" id="PIRSR000350-2"/>
    </source>
</evidence>
<dbReference type="EMBL" id="MCFL01000017">
    <property type="protein sequence ID" value="ORZ36437.1"/>
    <property type="molecule type" value="Genomic_DNA"/>
</dbReference>
<evidence type="ECO:0000256" key="3">
    <source>
        <dbReference type="ARBA" id="ARBA00017111"/>
    </source>
</evidence>
<evidence type="ECO:0000256" key="12">
    <source>
        <dbReference type="PIRSR" id="PIRSR000350-4"/>
    </source>
</evidence>
<dbReference type="PROSITE" id="PS00076">
    <property type="entry name" value="PYRIDINE_REDOX_1"/>
    <property type="match status" value="1"/>
</dbReference>
<feature type="domain" description="Pyridine nucleotide-disulphide oxidoreductase dimerisation" evidence="14">
    <location>
        <begin position="428"/>
        <end position="545"/>
    </location>
</feature>
<dbReference type="PANTHER" id="PTHR42737">
    <property type="entry name" value="GLUTATHIONE REDUCTASE"/>
    <property type="match status" value="1"/>
</dbReference>
<sequence length="546" mass="58746">MIIDFKSFHYNSLASPWQPSAFSTMLSSAYVKHTHILVISSATTFLAHSSRLNVISIGQQGGSGGLGSARRAASYGAKVAIIEADRLGGTCVIRGCVPKKVTYNLASMFDMLRADARRYGLNTAAPDATVESPDFSYATFKRMRDAYVTRLNGIYHKNLEKDNVAHIGGFGRFKQGTPTTADKHVEIEVLDKDGKVQEEIAATRVLIATGGKPIIPAGIPGADKHAITSDGFFELNYVPKRIVVVGTGYIGVEISGMLHSLGAEVHLVSRSETILRTFDHDMQAFLKENMTKQGVKMVYSSHVVDIQQAPQGAKGAQFQAGRNLSVTLRKDGSGELTTLADVDEVLFATGRGPHVEGLQLPSAVKQTKSGHIVVDEWQATGAPNVFALGDVCGVAELTPVAIAAGRRLSDRLYGGPQFAQSKLNYSNIPTVVFSHPPIGTVGDSETEAKEKYGEANVKVYKSRFINMYYSMPAPDGSMMDNKPATLYKLVCVGPEEKVVGIHIIGLASDEVIQGFAVAVVMGARKKDLDDTVAIHPTAAEELVTMR</sequence>
<dbReference type="InterPro" id="IPR012999">
    <property type="entry name" value="Pyr_OxRdtase_I_AS"/>
</dbReference>
<protein>
    <recommendedName>
        <fullName evidence="3">Glutathione reductase</fullName>
        <ecNumber evidence="2">1.8.1.7</ecNumber>
    </recommendedName>
</protein>
<keyword evidence="11" id="KW-0547">Nucleotide-binding</keyword>
<proteinExistence type="inferred from homology"/>
<dbReference type="InterPro" id="IPR036188">
    <property type="entry name" value="FAD/NAD-bd_sf"/>
</dbReference>
<dbReference type="Gene3D" id="3.50.50.60">
    <property type="entry name" value="FAD/NAD(P)-binding domain"/>
    <property type="match status" value="2"/>
</dbReference>
<name>A0A1Y2HPA4_9FUNG</name>
<feature type="binding site" evidence="11">
    <location>
        <position position="390"/>
    </location>
    <ligand>
        <name>FAD</name>
        <dbReference type="ChEBI" id="CHEBI:57692"/>
    </ligand>
</feature>
<dbReference type="GO" id="GO:0005829">
    <property type="term" value="C:cytosol"/>
    <property type="evidence" value="ECO:0007669"/>
    <property type="project" value="TreeGrafter"/>
</dbReference>
<dbReference type="InterPro" id="IPR004099">
    <property type="entry name" value="Pyr_nucl-diS_OxRdtase_dimer"/>
</dbReference>
<feature type="active site" description="Proton acceptor" evidence="10">
    <location>
        <position position="535"/>
    </location>
</feature>
<dbReference type="InterPro" id="IPR046952">
    <property type="entry name" value="GSHR/TRXR-like"/>
</dbReference>
<dbReference type="PRINTS" id="PR00368">
    <property type="entry name" value="FADPNR"/>
</dbReference>
<organism evidence="16 17">
    <name type="scientific">Catenaria anguillulae PL171</name>
    <dbReference type="NCBI Taxonomy" id="765915"/>
    <lineage>
        <taxon>Eukaryota</taxon>
        <taxon>Fungi</taxon>
        <taxon>Fungi incertae sedis</taxon>
        <taxon>Blastocladiomycota</taxon>
        <taxon>Blastocladiomycetes</taxon>
        <taxon>Blastocladiales</taxon>
        <taxon>Catenariaceae</taxon>
        <taxon>Catenaria</taxon>
    </lineage>
</organism>
<evidence type="ECO:0000256" key="8">
    <source>
        <dbReference type="ARBA" id="ARBA00023284"/>
    </source>
</evidence>
<comment type="cofactor">
    <cofactor evidence="11">
        <name>FAD</name>
        <dbReference type="ChEBI" id="CHEBI:57692"/>
    </cofactor>
    <text evidence="11">Binds 1 FAD per subunit.</text>
</comment>
<dbReference type="Pfam" id="PF07992">
    <property type="entry name" value="Pyr_redox_2"/>
    <property type="match status" value="1"/>
</dbReference>
<dbReference type="Gene3D" id="3.30.390.30">
    <property type="match status" value="1"/>
</dbReference>
<dbReference type="Pfam" id="PF02852">
    <property type="entry name" value="Pyr_redox_dim"/>
    <property type="match status" value="1"/>
</dbReference>
<dbReference type="GO" id="GO:0005739">
    <property type="term" value="C:mitochondrion"/>
    <property type="evidence" value="ECO:0007669"/>
    <property type="project" value="TreeGrafter"/>
</dbReference>
<dbReference type="GO" id="GO:0006749">
    <property type="term" value="P:glutathione metabolic process"/>
    <property type="evidence" value="ECO:0007669"/>
    <property type="project" value="TreeGrafter"/>
</dbReference>
<evidence type="ECO:0000256" key="1">
    <source>
        <dbReference type="ARBA" id="ARBA00007532"/>
    </source>
</evidence>
<accession>A0A1Y2HPA4</accession>
<evidence type="ECO:0000256" key="4">
    <source>
        <dbReference type="ARBA" id="ARBA00022630"/>
    </source>
</evidence>
<feature type="disulfide bond" description="Redox-active" evidence="12">
    <location>
        <begin position="91"/>
        <end position="96"/>
    </location>
</feature>
<dbReference type="AlphaFoldDB" id="A0A1Y2HPA4"/>
<dbReference type="InterPro" id="IPR023753">
    <property type="entry name" value="FAD/NAD-binding_dom"/>
</dbReference>
<evidence type="ECO:0000256" key="11">
    <source>
        <dbReference type="PIRSR" id="PIRSR000350-3"/>
    </source>
</evidence>
<dbReference type="SUPFAM" id="SSF51905">
    <property type="entry name" value="FAD/NAD(P)-binding domain"/>
    <property type="match status" value="1"/>
</dbReference>
<dbReference type="PANTHER" id="PTHR42737:SF2">
    <property type="entry name" value="GLUTATHIONE REDUCTASE"/>
    <property type="match status" value="1"/>
</dbReference>
<evidence type="ECO:0000256" key="5">
    <source>
        <dbReference type="ARBA" id="ARBA00022827"/>
    </source>
</evidence>